<reference evidence="2 3" key="1">
    <citation type="submission" date="2024-07" db="EMBL/GenBank/DDBJ databases">
        <title>Section-level genome sequencing and comparative genomics of Aspergillus sections Usti and Cavernicolus.</title>
        <authorList>
            <consortium name="Lawrence Berkeley National Laboratory"/>
            <person name="Nybo J.L."/>
            <person name="Vesth T.C."/>
            <person name="Theobald S."/>
            <person name="Frisvad J.C."/>
            <person name="Larsen T.O."/>
            <person name="Kjaerboelling I."/>
            <person name="Rothschild-Mancinelli K."/>
            <person name="Lyhne E.K."/>
            <person name="Kogle M.E."/>
            <person name="Barry K."/>
            <person name="Clum A."/>
            <person name="Na H."/>
            <person name="Ledsgaard L."/>
            <person name="Lin J."/>
            <person name="Lipzen A."/>
            <person name="Kuo A."/>
            <person name="Riley R."/>
            <person name="Mondo S."/>
            <person name="LaButti K."/>
            <person name="Haridas S."/>
            <person name="Pangalinan J."/>
            <person name="Salamov A.A."/>
            <person name="Simmons B.A."/>
            <person name="Magnuson J.K."/>
            <person name="Chen J."/>
            <person name="Drula E."/>
            <person name="Henrissat B."/>
            <person name="Wiebenga A."/>
            <person name="Lubbers R.J."/>
            <person name="Gomes A.C."/>
            <person name="Makela M.R."/>
            <person name="Stajich J."/>
            <person name="Grigoriev I.V."/>
            <person name="Mortensen U.H."/>
            <person name="De vries R.P."/>
            <person name="Baker S.E."/>
            <person name="Andersen M.R."/>
        </authorList>
    </citation>
    <scope>NUCLEOTIDE SEQUENCE [LARGE SCALE GENOMIC DNA]</scope>
    <source>
        <strain evidence="2 3">CBS 600.67</strain>
    </source>
</reference>
<keyword evidence="3" id="KW-1185">Reference proteome</keyword>
<dbReference type="PANTHER" id="PTHR43346">
    <property type="entry name" value="LIGAND BINDING DOMAIN PROTEIN, PUTATIVE (AFU_ORTHOLOGUE AFUA_6G14370)-RELATED"/>
    <property type="match status" value="1"/>
</dbReference>
<proteinExistence type="predicted"/>
<evidence type="ECO:0000256" key="1">
    <source>
        <dbReference type="SAM" id="SignalP"/>
    </source>
</evidence>
<dbReference type="SUPFAM" id="SSF51182">
    <property type="entry name" value="RmlC-like cupins"/>
    <property type="match status" value="1"/>
</dbReference>
<protein>
    <submittedName>
        <fullName evidence="2">Quercetin 2,3-dioxygenase</fullName>
    </submittedName>
</protein>
<evidence type="ECO:0000313" key="2">
    <source>
        <dbReference type="EMBL" id="KAL2819584.1"/>
    </source>
</evidence>
<name>A0ABR4HWX7_9EURO</name>
<keyword evidence="1" id="KW-0732">Signal</keyword>
<dbReference type="InterPro" id="IPR014710">
    <property type="entry name" value="RmlC-like_jellyroll"/>
</dbReference>
<accession>A0ABR4HWX7</accession>
<dbReference type="Gene3D" id="2.60.120.10">
    <property type="entry name" value="Jelly Rolls"/>
    <property type="match status" value="2"/>
</dbReference>
<dbReference type="CDD" id="cd20281">
    <property type="entry name" value="cupin_QDO_C"/>
    <property type="match status" value="1"/>
</dbReference>
<feature type="signal peptide" evidence="1">
    <location>
        <begin position="1"/>
        <end position="19"/>
    </location>
</feature>
<dbReference type="InterPro" id="IPR011051">
    <property type="entry name" value="RmlC_Cupin_sf"/>
</dbReference>
<organism evidence="2 3">
    <name type="scientific">Aspergillus cavernicola</name>
    <dbReference type="NCBI Taxonomy" id="176166"/>
    <lineage>
        <taxon>Eukaryota</taxon>
        <taxon>Fungi</taxon>
        <taxon>Dikarya</taxon>
        <taxon>Ascomycota</taxon>
        <taxon>Pezizomycotina</taxon>
        <taxon>Eurotiomycetes</taxon>
        <taxon>Eurotiomycetidae</taxon>
        <taxon>Eurotiales</taxon>
        <taxon>Aspergillaceae</taxon>
        <taxon>Aspergillus</taxon>
        <taxon>Aspergillus subgen. Nidulantes</taxon>
    </lineage>
</organism>
<dbReference type="Proteomes" id="UP001610335">
    <property type="component" value="Unassembled WGS sequence"/>
</dbReference>
<dbReference type="PANTHER" id="PTHR43346:SF1">
    <property type="entry name" value="QUERCETIN 2,3-DIOXYGENASE-RELATED"/>
    <property type="match status" value="1"/>
</dbReference>
<feature type="chain" id="PRO_5046617862" evidence="1">
    <location>
        <begin position="20"/>
        <end position="368"/>
    </location>
</feature>
<dbReference type="EMBL" id="JBFXLS010000076">
    <property type="protein sequence ID" value="KAL2819584.1"/>
    <property type="molecule type" value="Genomic_DNA"/>
</dbReference>
<comment type="caution">
    <text evidence="2">The sequence shown here is derived from an EMBL/GenBank/DDBJ whole genome shotgun (WGS) entry which is preliminary data.</text>
</comment>
<dbReference type="CDD" id="cd02215">
    <property type="entry name" value="cupin_QDO_N_C"/>
    <property type="match status" value="1"/>
</dbReference>
<sequence>MKAHLFLTATSLVLDVTLAVPSLYVDEAPNYLRPYVIRSYATAQAVNVGSQTYRFMVTGPSSNYAFTLLDTNAPNSNALGVLPHLHQRHHENFFNSKGRYQLWAQKDNGAQQTRILSPGDFGTVSPNTTHTFQILDPDTQMTGTIFPGGFEDLFFFLGTNYTSSTHTPYIPQFDNSTSAAGPGGDLISTLESFDVYSQPNFNPRSDAINGFAPQDSIWHDGANDLAEDGTPYFIANGWGPKTLNSQHGYQIVAPLVSPVQAGDLNFTLSTISISKLPANISVPTWTFDGACAFKVLEGKLSVKIADYPIAELISGDVAFVPPHTTVQYWSEAYFTKFLFPSAGVNGLDQRLVSGGKDYDFVTFPSTWV</sequence>
<dbReference type="InterPro" id="IPR052538">
    <property type="entry name" value="Flavonoid_dioxygenase-like"/>
</dbReference>
<gene>
    <name evidence="2" type="ORF">BDW59DRAFT_121106</name>
</gene>
<evidence type="ECO:0000313" key="3">
    <source>
        <dbReference type="Proteomes" id="UP001610335"/>
    </source>
</evidence>